<evidence type="ECO:0000313" key="4">
    <source>
        <dbReference type="Proteomes" id="UP000065511"/>
    </source>
</evidence>
<dbReference type="RefSeq" id="WP_071876214.1">
    <property type="nucleotide sequence ID" value="NZ_JXLC01000001.1"/>
</dbReference>
<reference evidence="3 5" key="1">
    <citation type="submission" date="2014-12" db="EMBL/GenBank/DDBJ databases">
        <title>Draft genome sequences of 29 type strains of Enterococci.</title>
        <authorList>
            <person name="Zhong Z."/>
            <person name="Sun Z."/>
            <person name="Liu W."/>
            <person name="Zhang W."/>
            <person name="Zhang H."/>
        </authorList>
    </citation>
    <scope>NUCLEOTIDE SEQUENCE [LARGE SCALE GENOMIC DNA]</scope>
    <source>
        <strain evidence="3 5">DSM 22801</strain>
    </source>
</reference>
<sequence length="186" mass="20744">MSKTQKDIYISMLVAQGLVLGLIENMIPSPFSFAPGTKLGLANLITIIAIFTMRKRESFLLVCMRLALTTFLGGTIMTLAFSVCGAFLSYFGMLTLKQLGPKRVSIIGISAAGGFLHNVGQLLAMCFFSQSWLMMSYLPFLSFFGILSGTAIGITANYLLRHVRTMQQFQLNYERTSNQKWSQYFQ</sequence>
<proteinExistence type="predicted"/>
<evidence type="ECO:0000313" key="2">
    <source>
        <dbReference type="EMBL" id="ALS02463.1"/>
    </source>
</evidence>
<feature type="transmembrane region" description="Helical" evidence="1">
    <location>
        <begin position="33"/>
        <end position="54"/>
    </location>
</feature>
<evidence type="ECO:0000313" key="5">
    <source>
        <dbReference type="Proteomes" id="UP000183039"/>
    </source>
</evidence>
<evidence type="ECO:0000313" key="3">
    <source>
        <dbReference type="EMBL" id="OJG93628.1"/>
    </source>
</evidence>
<gene>
    <name evidence="2" type="ORF">ATZ33_14075</name>
    <name evidence="3" type="ORF">RV15_GL000230</name>
</gene>
<dbReference type="EMBL" id="JXLC01000001">
    <property type="protein sequence ID" value="OJG93628.1"/>
    <property type="molecule type" value="Genomic_DNA"/>
</dbReference>
<dbReference type="PIRSF" id="PIRSF027391">
    <property type="entry name" value="Hpre_diP_synt_I"/>
    <property type="match status" value="1"/>
</dbReference>
<dbReference type="AlphaFoldDB" id="A0A0S3KDX9"/>
<accession>A0A0S3KDX9</accession>
<dbReference type="Pfam" id="PF07456">
    <property type="entry name" value="Hpre_diP_synt_I"/>
    <property type="match status" value="1"/>
</dbReference>
<dbReference type="Proteomes" id="UP000065511">
    <property type="component" value="Chromosome"/>
</dbReference>
<name>A0A0S3KDX9_9ENTE</name>
<dbReference type="EMBL" id="CP013614">
    <property type="protein sequence ID" value="ALS02463.1"/>
    <property type="molecule type" value="Genomic_DNA"/>
</dbReference>
<dbReference type="OrthoDB" id="9799095at2"/>
<feature type="transmembrane region" description="Helical" evidence="1">
    <location>
        <begin position="104"/>
        <end position="128"/>
    </location>
</feature>
<dbReference type="Proteomes" id="UP000183039">
    <property type="component" value="Unassembled WGS sequence"/>
</dbReference>
<keyword evidence="1" id="KW-0812">Transmembrane</keyword>
<keyword evidence="4" id="KW-1185">Reference proteome</keyword>
<feature type="transmembrane region" description="Helical" evidence="1">
    <location>
        <begin position="66"/>
        <end position="92"/>
    </location>
</feature>
<organism evidence="3 5">
    <name type="scientific">Enterococcus silesiacus</name>
    <dbReference type="NCBI Taxonomy" id="332949"/>
    <lineage>
        <taxon>Bacteria</taxon>
        <taxon>Bacillati</taxon>
        <taxon>Bacillota</taxon>
        <taxon>Bacilli</taxon>
        <taxon>Lactobacillales</taxon>
        <taxon>Enterococcaceae</taxon>
        <taxon>Enterococcus</taxon>
    </lineage>
</organism>
<keyword evidence="1" id="KW-1133">Transmembrane helix</keyword>
<protein>
    <submittedName>
        <fullName evidence="3">Heptaprenyl diphosphate synthase</fullName>
    </submittedName>
</protein>
<feature type="transmembrane region" description="Helical" evidence="1">
    <location>
        <begin position="140"/>
        <end position="160"/>
    </location>
</feature>
<dbReference type="KEGG" id="ess:ATZ33_14075"/>
<evidence type="ECO:0000256" key="1">
    <source>
        <dbReference type="SAM" id="Phobius"/>
    </source>
</evidence>
<dbReference type="Gene3D" id="1.10.1760.20">
    <property type="match status" value="1"/>
</dbReference>
<reference evidence="2 4" key="2">
    <citation type="submission" date="2015-12" db="EMBL/GenBank/DDBJ databases">
        <authorList>
            <person name="Lauer A."/>
            <person name="Humrighouse B."/>
            <person name="Loparev V."/>
            <person name="Shewmaker P.L."/>
            <person name="Whitney A.M."/>
            <person name="McLaughlin R.W."/>
        </authorList>
    </citation>
    <scope>NUCLEOTIDE SEQUENCE [LARGE SCALE GENOMIC DNA]</scope>
    <source>
        <strain evidence="2 4">LMG 23085</strain>
    </source>
</reference>
<dbReference type="InterPro" id="IPR010898">
    <property type="entry name" value="Hpre_diP_synth_I"/>
</dbReference>
<dbReference type="InterPro" id="IPR014535">
    <property type="entry name" value="Hpre_diP_synt_I"/>
</dbReference>
<keyword evidence="1" id="KW-0472">Membrane</keyword>